<dbReference type="PANTHER" id="PTHR22939">
    <property type="entry name" value="SERINE PROTEASE FAMILY S1C HTRA-RELATED"/>
    <property type="match status" value="1"/>
</dbReference>
<feature type="region of interest" description="Disordered" evidence="4">
    <location>
        <begin position="23"/>
        <end position="94"/>
    </location>
</feature>
<keyword evidence="2" id="KW-0645">Protease</keyword>
<feature type="region of interest" description="Disordered" evidence="4">
    <location>
        <begin position="467"/>
        <end position="586"/>
    </location>
</feature>
<feature type="compositionally biased region" description="Basic and acidic residues" evidence="4">
    <location>
        <begin position="536"/>
        <end position="548"/>
    </location>
</feature>
<feature type="compositionally biased region" description="Low complexity" evidence="4">
    <location>
        <begin position="30"/>
        <end position="43"/>
    </location>
</feature>
<dbReference type="Pfam" id="PF13365">
    <property type="entry name" value="Trypsin_2"/>
    <property type="match status" value="1"/>
</dbReference>
<reference evidence="7" key="1">
    <citation type="submission" date="2014-11" db="EMBL/GenBank/DDBJ databases">
        <authorList>
            <person name="Otto D Thomas"/>
            <person name="Naeem Raeece"/>
        </authorList>
    </citation>
    <scope>NUCLEOTIDE SEQUENCE</scope>
</reference>
<dbReference type="EMBL" id="CDMZ01001391">
    <property type="protein sequence ID" value="CEM31882.1"/>
    <property type="molecule type" value="Genomic_DNA"/>
</dbReference>
<feature type="compositionally biased region" description="Acidic residues" evidence="4">
    <location>
        <begin position="486"/>
        <end position="516"/>
    </location>
</feature>
<accession>A0A0G4GNK5</accession>
<dbReference type="SUPFAM" id="SSF50156">
    <property type="entry name" value="PDZ domain-like"/>
    <property type="match status" value="1"/>
</dbReference>
<dbReference type="PhylomeDB" id="A0A0G4GNK5"/>
<name>A0A0G4GNK5_9ALVE</name>
<feature type="compositionally biased region" description="Basic and acidic residues" evidence="4">
    <location>
        <begin position="70"/>
        <end position="87"/>
    </location>
</feature>
<feature type="chain" id="PRO_5005190407" description="PDZ domain-containing protein" evidence="5">
    <location>
        <begin position="22"/>
        <end position="610"/>
    </location>
</feature>
<organism evidence="7">
    <name type="scientific">Chromera velia CCMP2878</name>
    <dbReference type="NCBI Taxonomy" id="1169474"/>
    <lineage>
        <taxon>Eukaryota</taxon>
        <taxon>Sar</taxon>
        <taxon>Alveolata</taxon>
        <taxon>Colpodellida</taxon>
        <taxon>Chromeraceae</taxon>
        <taxon>Chromera</taxon>
    </lineage>
</organism>
<dbReference type="GO" id="GO:0004252">
    <property type="term" value="F:serine-type endopeptidase activity"/>
    <property type="evidence" value="ECO:0007669"/>
    <property type="project" value="InterPro"/>
</dbReference>
<dbReference type="PRINTS" id="PR00834">
    <property type="entry name" value="PROTEASES2C"/>
</dbReference>
<feature type="compositionally biased region" description="Basic and acidic residues" evidence="4">
    <location>
        <begin position="472"/>
        <end position="485"/>
    </location>
</feature>
<evidence type="ECO:0000259" key="6">
    <source>
        <dbReference type="SMART" id="SM00228"/>
    </source>
</evidence>
<dbReference type="InterPro" id="IPR036034">
    <property type="entry name" value="PDZ_sf"/>
</dbReference>
<dbReference type="Gene3D" id="2.40.10.10">
    <property type="entry name" value="Trypsin-like serine proteases"/>
    <property type="match status" value="1"/>
</dbReference>
<evidence type="ECO:0000256" key="1">
    <source>
        <dbReference type="ARBA" id="ARBA00010541"/>
    </source>
</evidence>
<dbReference type="VEuPathDB" id="CryptoDB:Cvel_4981"/>
<feature type="compositionally biased region" description="Low complexity" evidence="4">
    <location>
        <begin position="59"/>
        <end position="68"/>
    </location>
</feature>
<dbReference type="SMART" id="SM00228">
    <property type="entry name" value="PDZ"/>
    <property type="match status" value="1"/>
</dbReference>
<dbReference type="PANTHER" id="PTHR22939:SF129">
    <property type="entry name" value="SERINE PROTEASE HTRA2, MITOCHONDRIAL"/>
    <property type="match status" value="1"/>
</dbReference>
<evidence type="ECO:0000313" key="7">
    <source>
        <dbReference type="EMBL" id="CEM31882.1"/>
    </source>
</evidence>
<dbReference type="AlphaFoldDB" id="A0A0G4GNK5"/>
<feature type="region of interest" description="Disordered" evidence="4">
    <location>
        <begin position="202"/>
        <end position="229"/>
    </location>
</feature>
<evidence type="ECO:0000256" key="4">
    <source>
        <dbReference type="SAM" id="MobiDB-lite"/>
    </source>
</evidence>
<feature type="domain" description="PDZ" evidence="6">
    <location>
        <begin position="355"/>
        <end position="444"/>
    </location>
</feature>
<dbReference type="InterPro" id="IPR001478">
    <property type="entry name" value="PDZ"/>
</dbReference>
<evidence type="ECO:0000256" key="3">
    <source>
        <dbReference type="ARBA" id="ARBA00022801"/>
    </source>
</evidence>
<dbReference type="InterPro" id="IPR001940">
    <property type="entry name" value="Peptidase_S1C"/>
</dbReference>
<dbReference type="InterPro" id="IPR009003">
    <property type="entry name" value="Peptidase_S1_PA"/>
</dbReference>
<gene>
    <name evidence="7" type="ORF">Cvel_4981</name>
</gene>
<dbReference type="Pfam" id="PF13180">
    <property type="entry name" value="PDZ_2"/>
    <property type="match status" value="1"/>
</dbReference>
<evidence type="ECO:0000256" key="2">
    <source>
        <dbReference type="ARBA" id="ARBA00022670"/>
    </source>
</evidence>
<feature type="signal peptide" evidence="5">
    <location>
        <begin position="1"/>
        <end position="21"/>
    </location>
</feature>
<proteinExistence type="inferred from homology"/>
<dbReference type="InterPro" id="IPR043504">
    <property type="entry name" value="Peptidase_S1_PA_chymotrypsin"/>
</dbReference>
<dbReference type="Gene3D" id="2.30.42.10">
    <property type="match status" value="1"/>
</dbReference>
<keyword evidence="5" id="KW-0732">Signal</keyword>
<comment type="similarity">
    <text evidence="1">Belongs to the peptidase S1C family.</text>
</comment>
<feature type="compositionally biased region" description="Polar residues" evidence="4">
    <location>
        <begin position="209"/>
        <end position="219"/>
    </location>
</feature>
<dbReference type="SUPFAM" id="SSF50494">
    <property type="entry name" value="Trypsin-like serine proteases"/>
    <property type="match status" value="1"/>
</dbReference>
<sequence length="610" mass="66037">MSNRCLRCLASLSLLLSAVIGKESGEHSHPSPLSRRPLQPPSLANLSTATETVPPPSSIPSAPAPSDSETGERDKSPEAAPEKKDTDDNGPFRGARSANFIAEAVQKVENSVVKLEVTRKVLDVFSLLEGRREKVVQRALGTGFFFDPSGLILTNSHVVKDAESVSITMKDGSTLKGKVAGCDELSDLAVVRLITKENELAESNRGKQKNGSSLSSLRNKVTGGAKSKSDALLPGIPKQICCARLGDSDNLRVGDWLIAVGNPFNLDSTVTVGIVSNLERPSVGLMSGTRVSFIQTDAAINAGNSGGPVINSDGEVVGLATARMQDAEGIGFLVPVNRAKTVMHRLAAGQHVPHPWVGVELENLNVQRAREINEDPNVPVKVPEVQAPMVFNVKRNGPAVSSLQKYDVVTDVNGIPVKTKHDVQRILTALEIGESVDFTFIRGSETRRVTVKTADFAQKKKGIPVSPLADFRLQRSKDREEGQEGDREEEEGGEEEGDEGEDEDCGGEEEETLPVEEDTRSLSGWSRRGMLGVGVLEEKEGGGPDHNRVPPWWKSGRQGRRGPRAGKLGSQLLQRNEQGLRTETEEKTGMGMKIWRRWEDLISLLWESPS</sequence>
<dbReference type="GO" id="GO:0006508">
    <property type="term" value="P:proteolysis"/>
    <property type="evidence" value="ECO:0007669"/>
    <property type="project" value="UniProtKB-KW"/>
</dbReference>
<dbReference type="Gene3D" id="2.40.10.120">
    <property type="match status" value="1"/>
</dbReference>
<keyword evidence="3" id="KW-0378">Hydrolase</keyword>
<protein>
    <recommendedName>
        <fullName evidence="6">PDZ domain-containing protein</fullName>
    </recommendedName>
</protein>
<evidence type="ECO:0000256" key="5">
    <source>
        <dbReference type="SAM" id="SignalP"/>
    </source>
</evidence>